<accession>A0A4T0BQ10</accession>
<reference evidence="7 8" key="1">
    <citation type="submission" date="2018-10" db="EMBL/GenBank/DDBJ databases">
        <title>Fifty Aureobasidium pullulans genomes reveal a recombining polyextremotolerant generalist.</title>
        <authorList>
            <person name="Gostincar C."/>
            <person name="Turk M."/>
            <person name="Zajc J."/>
            <person name="Gunde-Cimerman N."/>
        </authorList>
    </citation>
    <scope>NUCLEOTIDE SEQUENCE [LARGE SCALE GENOMIC DNA]</scope>
    <source>
        <strain evidence="7 8">EXF-3380</strain>
    </source>
</reference>
<dbReference type="CDD" id="cd12148">
    <property type="entry name" value="fungal_TF_MHR"/>
    <property type="match status" value="1"/>
</dbReference>
<comment type="caution">
    <text evidence="7">The sequence shown here is derived from an EMBL/GenBank/DDBJ whole genome shotgun (WGS) entry which is preliminary data.</text>
</comment>
<feature type="domain" description="Xylanolytic transcriptional activator regulatory" evidence="6">
    <location>
        <begin position="95"/>
        <end position="236"/>
    </location>
</feature>
<keyword evidence="5" id="KW-0539">Nucleus</keyword>
<feature type="non-terminal residue" evidence="7">
    <location>
        <position position="1"/>
    </location>
</feature>
<dbReference type="GO" id="GO:0005634">
    <property type="term" value="C:nucleus"/>
    <property type="evidence" value="ECO:0007669"/>
    <property type="project" value="UniProtKB-SubCell"/>
</dbReference>
<evidence type="ECO:0000256" key="4">
    <source>
        <dbReference type="ARBA" id="ARBA00023163"/>
    </source>
</evidence>
<dbReference type="GO" id="GO:0008270">
    <property type="term" value="F:zinc ion binding"/>
    <property type="evidence" value="ECO:0007669"/>
    <property type="project" value="InterPro"/>
</dbReference>
<keyword evidence="2" id="KW-0479">Metal-binding</keyword>
<evidence type="ECO:0000256" key="1">
    <source>
        <dbReference type="ARBA" id="ARBA00004123"/>
    </source>
</evidence>
<dbReference type="Proteomes" id="UP000304947">
    <property type="component" value="Unassembled WGS sequence"/>
</dbReference>
<protein>
    <recommendedName>
        <fullName evidence="6">Xylanolytic transcriptional activator regulatory domain-containing protein</fullName>
    </recommendedName>
</protein>
<evidence type="ECO:0000256" key="3">
    <source>
        <dbReference type="ARBA" id="ARBA00023015"/>
    </source>
</evidence>
<sequence length="248" mass="28273">QVSKGRPLEPAYIARSGRGDVTNSSQHVRAASATCQYEMPISSASDFVTLGSSRSGPSSLPWVYGEPNLVATTIHDYATKLFASVQRLDAILFDYFSRVHQWMPFISRQRFYGRLSRLSHTPDHSFVLLICCMHLILCIPPQVEKSPSRSVEYMEVKRLLALAESQGPLTTDLVQCGLIVALYEMNHGAFDESYMSLGKCTRVGIVLRLNQLQEREHASQDSLYVMSEEKRRTWWSDDDYEEERRQKN</sequence>
<dbReference type="GO" id="GO:0006351">
    <property type="term" value="P:DNA-templated transcription"/>
    <property type="evidence" value="ECO:0007669"/>
    <property type="project" value="InterPro"/>
</dbReference>
<keyword evidence="3" id="KW-0805">Transcription regulation</keyword>
<dbReference type="PANTHER" id="PTHR47338:SF20">
    <property type="entry name" value="ZN(II)2CYS6 TRANSCRIPTION FACTOR (EUROFUNG)"/>
    <property type="match status" value="1"/>
</dbReference>
<evidence type="ECO:0000256" key="5">
    <source>
        <dbReference type="ARBA" id="ARBA00023242"/>
    </source>
</evidence>
<dbReference type="PANTHER" id="PTHR47338">
    <property type="entry name" value="ZN(II)2CYS6 TRANSCRIPTION FACTOR (EUROFUNG)-RELATED"/>
    <property type="match status" value="1"/>
</dbReference>
<dbReference type="EMBL" id="QZBU01002667">
    <property type="protein sequence ID" value="TIA33622.1"/>
    <property type="molecule type" value="Genomic_DNA"/>
</dbReference>
<dbReference type="Pfam" id="PF04082">
    <property type="entry name" value="Fungal_trans"/>
    <property type="match status" value="1"/>
</dbReference>
<dbReference type="GO" id="GO:0000981">
    <property type="term" value="F:DNA-binding transcription factor activity, RNA polymerase II-specific"/>
    <property type="evidence" value="ECO:0007669"/>
    <property type="project" value="InterPro"/>
</dbReference>
<keyword evidence="4" id="KW-0804">Transcription</keyword>
<dbReference type="GO" id="GO:0003677">
    <property type="term" value="F:DNA binding"/>
    <property type="evidence" value="ECO:0007669"/>
    <property type="project" value="InterPro"/>
</dbReference>
<evidence type="ECO:0000259" key="6">
    <source>
        <dbReference type="Pfam" id="PF04082"/>
    </source>
</evidence>
<evidence type="ECO:0000256" key="2">
    <source>
        <dbReference type="ARBA" id="ARBA00022723"/>
    </source>
</evidence>
<dbReference type="InterPro" id="IPR007219">
    <property type="entry name" value="XnlR_reg_dom"/>
</dbReference>
<dbReference type="InterPro" id="IPR050815">
    <property type="entry name" value="TF_fung"/>
</dbReference>
<evidence type="ECO:0000313" key="7">
    <source>
        <dbReference type="EMBL" id="TIA33622.1"/>
    </source>
</evidence>
<name>A0A4T0BQ10_AURPU</name>
<organism evidence="7 8">
    <name type="scientific">Aureobasidium pullulans</name>
    <name type="common">Black yeast</name>
    <name type="synonym">Pullularia pullulans</name>
    <dbReference type="NCBI Taxonomy" id="5580"/>
    <lineage>
        <taxon>Eukaryota</taxon>
        <taxon>Fungi</taxon>
        <taxon>Dikarya</taxon>
        <taxon>Ascomycota</taxon>
        <taxon>Pezizomycotina</taxon>
        <taxon>Dothideomycetes</taxon>
        <taxon>Dothideomycetidae</taxon>
        <taxon>Dothideales</taxon>
        <taxon>Saccotheciaceae</taxon>
        <taxon>Aureobasidium</taxon>
    </lineage>
</organism>
<proteinExistence type="predicted"/>
<dbReference type="AlphaFoldDB" id="A0A4T0BQ10"/>
<comment type="subcellular location">
    <subcellularLocation>
        <location evidence="1">Nucleus</location>
    </subcellularLocation>
</comment>
<gene>
    <name evidence="7" type="ORF">D6C83_06861</name>
</gene>
<evidence type="ECO:0000313" key="8">
    <source>
        <dbReference type="Proteomes" id="UP000304947"/>
    </source>
</evidence>
<feature type="non-terminal residue" evidence="7">
    <location>
        <position position="248"/>
    </location>
</feature>